<name>A0A9J6CNH9_POLVA</name>
<accession>A0A9J6CNH9</accession>
<keyword evidence="2" id="KW-1185">Reference proteome</keyword>
<evidence type="ECO:0000313" key="1">
    <source>
        <dbReference type="EMBL" id="KAG5683423.1"/>
    </source>
</evidence>
<protein>
    <submittedName>
        <fullName evidence="1">Uncharacterized protein</fullName>
    </submittedName>
</protein>
<dbReference type="Proteomes" id="UP001107558">
    <property type="component" value="Chromosome 1"/>
</dbReference>
<dbReference type="AlphaFoldDB" id="A0A9J6CNH9"/>
<dbReference type="EMBL" id="JADBJN010000001">
    <property type="protein sequence ID" value="KAG5683423.1"/>
    <property type="molecule type" value="Genomic_DNA"/>
</dbReference>
<organism evidence="1 2">
    <name type="scientific">Polypedilum vanderplanki</name>
    <name type="common">Sleeping chironomid midge</name>
    <dbReference type="NCBI Taxonomy" id="319348"/>
    <lineage>
        <taxon>Eukaryota</taxon>
        <taxon>Metazoa</taxon>
        <taxon>Ecdysozoa</taxon>
        <taxon>Arthropoda</taxon>
        <taxon>Hexapoda</taxon>
        <taxon>Insecta</taxon>
        <taxon>Pterygota</taxon>
        <taxon>Neoptera</taxon>
        <taxon>Endopterygota</taxon>
        <taxon>Diptera</taxon>
        <taxon>Nematocera</taxon>
        <taxon>Chironomoidea</taxon>
        <taxon>Chironomidae</taxon>
        <taxon>Chironominae</taxon>
        <taxon>Polypedilum</taxon>
        <taxon>Polypedilum</taxon>
    </lineage>
</organism>
<sequence length="113" mass="12929">MFAKANAHVISFKTGNVFKNGASVIGTIKESVSVMPIKHMFKCIFSLPNILHDVISNIEETAESQTIKNFINGKRWKEIRQNYSDDDIVIPLTITLMILKLETLWDQIQEHIK</sequence>
<evidence type="ECO:0000313" key="2">
    <source>
        <dbReference type="Proteomes" id="UP001107558"/>
    </source>
</evidence>
<reference evidence="1" key="1">
    <citation type="submission" date="2021-03" db="EMBL/GenBank/DDBJ databases">
        <title>Chromosome level genome of the anhydrobiotic midge Polypedilum vanderplanki.</title>
        <authorList>
            <person name="Yoshida Y."/>
            <person name="Kikawada T."/>
            <person name="Gusev O."/>
        </authorList>
    </citation>
    <scope>NUCLEOTIDE SEQUENCE</scope>
    <source>
        <strain evidence="1">NIAS01</strain>
        <tissue evidence="1">Whole body or cell culture</tissue>
    </source>
</reference>
<comment type="caution">
    <text evidence="1">The sequence shown here is derived from an EMBL/GenBank/DDBJ whole genome shotgun (WGS) entry which is preliminary data.</text>
</comment>
<gene>
    <name evidence="1" type="ORF">PVAND_012705</name>
</gene>
<proteinExistence type="predicted"/>